<protein>
    <submittedName>
        <fullName evidence="1">Uncharacterized protein</fullName>
    </submittedName>
</protein>
<keyword evidence="2" id="KW-1185">Reference proteome</keyword>
<evidence type="ECO:0000313" key="2">
    <source>
        <dbReference type="Proteomes" id="UP000215914"/>
    </source>
</evidence>
<gene>
    <name evidence="1" type="ORF">HanXRQr2_Chr01g0015741</name>
</gene>
<organism evidence="1 2">
    <name type="scientific">Helianthus annuus</name>
    <name type="common">Common sunflower</name>
    <dbReference type="NCBI Taxonomy" id="4232"/>
    <lineage>
        <taxon>Eukaryota</taxon>
        <taxon>Viridiplantae</taxon>
        <taxon>Streptophyta</taxon>
        <taxon>Embryophyta</taxon>
        <taxon>Tracheophyta</taxon>
        <taxon>Spermatophyta</taxon>
        <taxon>Magnoliopsida</taxon>
        <taxon>eudicotyledons</taxon>
        <taxon>Gunneridae</taxon>
        <taxon>Pentapetalae</taxon>
        <taxon>asterids</taxon>
        <taxon>campanulids</taxon>
        <taxon>Asterales</taxon>
        <taxon>Asteraceae</taxon>
        <taxon>Asteroideae</taxon>
        <taxon>Heliantheae alliance</taxon>
        <taxon>Heliantheae</taxon>
        <taxon>Helianthus</taxon>
    </lineage>
</organism>
<comment type="caution">
    <text evidence="1">The sequence shown here is derived from an EMBL/GenBank/DDBJ whole genome shotgun (WGS) entry which is preliminary data.</text>
</comment>
<sequence length="71" mass="7818">MTSLSFLYNTSSAESTRPSSIFFPALSFPQLGVDSDSSPAHHVSWGRLNYVCYDRRLLEACNPPFDGSTQG</sequence>
<name>A0A9K3P2F6_HELAN</name>
<dbReference type="AlphaFoldDB" id="A0A9K3P2F6"/>
<accession>A0A9K3P2F6</accession>
<reference evidence="1" key="1">
    <citation type="journal article" date="2017" name="Nature">
        <title>The sunflower genome provides insights into oil metabolism, flowering and Asterid evolution.</title>
        <authorList>
            <person name="Badouin H."/>
            <person name="Gouzy J."/>
            <person name="Grassa C.J."/>
            <person name="Murat F."/>
            <person name="Staton S.E."/>
            <person name="Cottret L."/>
            <person name="Lelandais-Briere C."/>
            <person name="Owens G.L."/>
            <person name="Carrere S."/>
            <person name="Mayjonade B."/>
            <person name="Legrand L."/>
            <person name="Gill N."/>
            <person name="Kane N.C."/>
            <person name="Bowers J.E."/>
            <person name="Hubner S."/>
            <person name="Bellec A."/>
            <person name="Berard A."/>
            <person name="Berges H."/>
            <person name="Blanchet N."/>
            <person name="Boniface M.C."/>
            <person name="Brunel D."/>
            <person name="Catrice O."/>
            <person name="Chaidir N."/>
            <person name="Claudel C."/>
            <person name="Donnadieu C."/>
            <person name="Faraut T."/>
            <person name="Fievet G."/>
            <person name="Helmstetter N."/>
            <person name="King M."/>
            <person name="Knapp S.J."/>
            <person name="Lai Z."/>
            <person name="Le Paslier M.C."/>
            <person name="Lippi Y."/>
            <person name="Lorenzon L."/>
            <person name="Mandel J.R."/>
            <person name="Marage G."/>
            <person name="Marchand G."/>
            <person name="Marquand E."/>
            <person name="Bret-Mestries E."/>
            <person name="Morien E."/>
            <person name="Nambeesan S."/>
            <person name="Nguyen T."/>
            <person name="Pegot-Espagnet P."/>
            <person name="Pouilly N."/>
            <person name="Raftis F."/>
            <person name="Sallet E."/>
            <person name="Schiex T."/>
            <person name="Thomas J."/>
            <person name="Vandecasteele C."/>
            <person name="Vares D."/>
            <person name="Vear F."/>
            <person name="Vautrin S."/>
            <person name="Crespi M."/>
            <person name="Mangin B."/>
            <person name="Burke J.M."/>
            <person name="Salse J."/>
            <person name="Munos S."/>
            <person name="Vincourt P."/>
            <person name="Rieseberg L.H."/>
            <person name="Langlade N.B."/>
        </authorList>
    </citation>
    <scope>NUCLEOTIDE SEQUENCE</scope>
    <source>
        <tissue evidence="1">Leaves</tissue>
    </source>
</reference>
<reference evidence="1" key="2">
    <citation type="submission" date="2020-06" db="EMBL/GenBank/DDBJ databases">
        <title>Helianthus annuus Genome sequencing and assembly Release 2.</title>
        <authorList>
            <person name="Gouzy J."/>
            <person name="Langlade N."/>
            <person name="Munos S."/>
        </authorList>
    </citation>
    <scope>NUCLEOTIDE SEQUENCE</scope>
    <source>
        <tissue evidence="1">Leaves</tissue>
    </source>
</reference>
<dbReference type="Proteomes" id="UP000215914">
    <property type="component" value="Unassembled WGS sequence"/>
</dbReference>
<dbReference type="Gramene" id="mRNA:HanXRQr2_Chr01g0015741">
    <property type="protein sequence ID" value="mRNA:HanXRQr2_Chr01g0015741"/>
    <property type="gene ID" value="HanXRQr2_Chr01g0015741"/>
</dbReference>
<dbReference type="EMBL" id="MNCJ02000316">
    <property type="protein sequence ID" value="KAF5821586.1"/>
    <property type="molecule type" value="Genomic_DNA"/>
</dbReference>
<proteinExistence type="predicted"/>
<evidence type="ECO:0000313" key="1">
    <source>
        <dbReference type="EMBL" id="KAF5821586.1"/>
    </source>
</evidence>